<protein>
    <submittedName>
        <fullName evidence="5">ANK_REP_REGION domain-containing protein</fullName>
    </submittedName>
</protein>
<dbReference type="SUPFAM" id="SSF53383">
    <property type="entry name" value="PLP-dependent transferases"/>
    <property type="match status" value="1"/>
</dbReference>
<feature type="compositionally biased region" description="Basic and acidic residues" evidence="2">
    <location>
        <begin position="126"/>
        <end position="139"/>
    </location>
</feature>
<keyword evidence="4" id="KW-1185">Reference proteome</keyword>
<keyword evidence="3" id="KW-0472">Membrane</keyword>
<evidence type="ECO:0000313" key="5">
    <source>
        <dbReference type="WBParaSite" id="maker-uti_cns_0005304-snap-gene-0.6-mRNA-1"/>
    </source>
</evidence>
<dbReference type="WBParaSite" id="maker-uti_cns_0005304-snap-gene-0.6-mRNA-1">
    <property type="protein sequence ID" value="maker-uti_cns_0005304-snap-gene-0.6-mRNA-1"/>
    <property type="gene ID" value="maker-uti_cns_0005304-snap-gene-0.6"/>
</dbReference>
<dbReference type="InterPro" id="IPR015424">
    <property type="entry name" value="PyrdxlP-dep_Trfase"/>
</dbReference>
<organism evidence="4 5">
    <name type="scientific">Macrostomum lignano</name>
    <dbReference type="NCBI Taxonomy" id="282301"/>
    <lineage>
        <taxon>Eukaryota</taxon>
        <taxon>Metazoa</taxon>
        <taxon>Spiralia</taxon>
        <taxon>Lophotrochozoa</taxon>
        <taxon>Platyhelminthes</taxon>
        <taxon>Rhabditophora</taxon>
        <taxon>Macrostomorpha</taxon>
        <taxon>Macrostomida</taxon>
        <taxon>Macrostomidae</taxon>
        <taxon>Macrostomum</taxon>
    </lineage>
</organism>
<proteinExistence type="predicted"/>
<evidence type="ECO:0000256" key="3">
    <source>
        <dbReference type="SAM" id="Phobius"/>
    </source>
</evidence>
<dbReference type="PANTHER" id="PTHR43092:SF4">
    <property type="entry name" value="AMINOTRANSFERASE CLASS V DOMAIN-CONTAINING PROTEIN"/>
    <property type="match status" value="1"/>
</dbReference>
<dbReference type="PANTHER" id="PTHR43092">
    <property type="entry name" value="L-CYSTEINE DESULFHYDRASE"/>
    <property type="match status" value="1"/>
</dbReference>
<feature type="transmembrane region" description="Helical" evidence="3">
    <location>
        <begin position="238"/>
        <end position="261"/>
    </location>
</feature>
<dbReference type="Gene3D" id="3.40.640.10">
    <property type="entry name" value="Type I PLP-dependent aspartate aminotransferase-like (Major domain)"/>
    <property type="match status" value="1"/>
</dbReference>
<accession>A0A1I8HBC0</accession>
<feature type="region of interest" description="Disordered" evidence="2">
    <location>
        <begin position="874"/>
        <end position="900"/>
    </location>
</feature>
<evidence type="ECO:0000256" key="2">
    <source>
        <dbReference type="SAM" id="MobiDB-lite"/>
    </source>
</evidence>
<keyword evidence="3" id="KW-1133">Transmembrane helix</keyword>
<name>A0A1I8HBC0_9PLAT</name>
<evidence type="ECO:0000256" key="1">
    <source>
        <dbReference type="ARBA" id="ARBA00022898"/>
    </source>
</evidence>
<feature type="region of interest" description="Disordered" evidence="2">
    <location>
        <begin position="126"/>
        <end position="153"/>
    </location>
</feature>
<feature type="transmembrane region" description="Helical" evidence="3">
    <location>
        <begin position="314"/>
        <end position="339"/>
    </location>
</feature>
<reference evidence="5" key="1">
    <citation type="submission" date="2016-11" db="UniProtKB">
        <authorList>
            <consortium name="WormBaseParasite"/>
        </authorList>
    </citation>
    <scope>IDENTIFICATION</scope>
</reference>
<dbReference type="Proteomes" id="UP000095280">
    <property type="component" value="Unplaced"/>
</dbReference>
<dbReference type="InterPro" id="IPR015421">
    <property type="entry name" value="PyrdxlP-dep_Trfase_major"/>
</dbReference>
<sequence>RVVLVTEAAPGAGEFPLAAAPATVATEEDGAEISRRSSREISAKLSTLLPSRSRWVAAFSSASSESPQTVTAPVSPRLALTRTRFVSNVGGGGGGCAEWCDVGLKFGGGNFTANKFCNHRLDEGGGWKGSPEDTQHSSSEEDSSVSGSEPDRDGGAPNLAVAFSSACGTDSAQMVTADDAHESRLRADVADGGVGDCCGRGRCVIARPSGRRLLWVHEIFTDGSPDLDDGVFILNRGLILLAARLLFVFVFSVFFFIVVVVDIDVNRDGDADLHVHRGLDQVQFQQAKLLAEVAAQNLELGFDQDLALLSLERLLVVLLGLLSLILVIALRIVLVIAGFSLGSCATLTRHLPLTSAHQLSIGASPATEFSNLKHLRAVFKEQPQHWLFRAERASLSESARKIGAARCRTDPLQLVAATKRLGAAGAHLAALHPRFVASRILQSVFYRQVHSVAWLINCVVLRQHYTACTAAAVNSNTAGAELPTLIDIVRSPALQGNFQAAFDASVDRPVFVAELLQRIAISTAEAATPGSAIIKLGANYPFPWPAELVELAVFAVTNSVTQSAGSSIGLVLKPVPVEKSFGLSVQSELRSAGLQKDLKLHFTHFLLGFARLKFVSRHHIFFLRFFFFIFFKRQLFDVVWKLPLSIPGRGSFQRVVNVRNVRSDRKAGGPLFPRRYSADLGLQAVSERVNPVFTVRDPNLIIVLQRESVGYLLTGLSKDALNEALYARSQLEQGMPDGDLHSLKVDKASHSKQSTYRQRSRQLPRLGVVEQDGFDHRLQRFALEDDSDRTKGRPGKSSAPPEVLLHVWHQTAEVNRWQRASVVVCPSAPRHIRSAGMSAGTVSTSIFSVLTIRPMLDATSTSLLIWRWAPSTDEDRRARGRRRSQARSGAFRRGGDDASAQQEAVVLDNADESDVSVAKVHKAGESDQGDDLPDGVENLLQLGSVQALHGVVLDHRLDAPTCMVIAAPTARFMARPSIISAAGYSGNMPTVSTRSTVQCCDLLIMPPCDASGIVTRVGFSCRPSTPTDGVACRRRCCCCCWMAAVADRCRRPRRSIRARPLLASEPSLPSNVVHVNDNGGGDADEQRVLDVENQQVHFELTAANLVDKLQSFRDDVEAAGVPGAQVGVPVRQHLVMEQPGDNVGFHGAHKSAPMSSMSRFGTWPMAWAPSMITLMPRLRHRAVSSFTGIRQAVVLHVLARLQRQLKLRFGRLPGLRSSHPDGDVGPGVDEHLGAGRLQGQQPAQNVGHSDGDILQKGALLRPHPKAPGDGLQAAVVQIHLAESNELVGERLELFERSSVPPERAIVQHEDATASHVGKVLLKHRPAELSGLELAGSRTLSTSVQVKHCLMTPFQSAMLGSRRPIAKMLSAIRGRTNKQLSFNLRFLALAVISEVTILLASPFQEDHTDAACIAWLPICSPIGQRSDTAQHHQLRLIYTSASSLQRIAASLRGSSLERSGRKIQCPIDLGKLVVTANELHNILRCDSPVERTGASDQRYSWPRPGPALESDALVRRPLEQTPDKVAESGARGSTRGAAALMRRFALPRPVEVDRHRQLCSFLQAAEFGRPMLEQHFPHVARRGVLMLNNGSFGVAPKSVLDCKLRLTEEFESFADEFVRLRQVDLNYSSLEAIARRLRVRPQQCALLENVTIGVSNILRRLLALEPPGSQVLINSWTYIADGCYGGREAPEAKLQLPLKSGEDVLRAELTALCRSRGIKVIIDGAHAIGQVPNLDIEDIGADFYLGNLNKWHFLPKSVALMWISEAHVSTMKPDIVSWLLHDEVLPHRYSYLGTRDTSSFYVIPEAL</sequence>
<evidence type="ECO:0000313" key="4">
    <source>
        <dbReference type="Proteomes" id="UP000095280"/>
    </source>
</evidence>
<feature type="region of interest" description="Disordered" evidence="2">
    <location>
        <begin position="781"/>
        <end position="800"/>
    </location>
</feature>
<keyword evidence="3" id="KW-0812">Transmembrane</keyword>
<keyword evidence="1" id="KW-0663">Pyridoxal phosphate</keyword>